<sequence>MLSLTWLFVLLFGLRAAGALILRPYDLVNREYAGHSVPVLDFSPSYSLINRRSYVAGIWTSFFNYSRSNRTFYWGGCIRSDDRTYIYTTTAVEGPWTRLATLNECYYDAGLLIDEDDTIRVRSQQVYQASFTFEGARFYKRNGAYYIFLIRLRDARFILKSTSEPFGPYTLRSLLDRIAGPISNGGAPHQGGLVDTQNGDWYYMSFIDAYPGGRVPALAPITWDSSGWPVVSLVNGAWAPTGTDSFTGSALGHEWEMNHNPDCSRWSVGNGLPLSTATVTYDLYSARNTLTHRVLGPSSTATIILDYSDMRDGGRTGLALLRSSSAWVGIARDSGRCRVAISGITMTSTWATDGTGSYVGSSDLSSCTGRIWLRASADNRPQPAGVGRFSYSFDGDSFTPLGGTFTFKTDWQFFLGYRFGIFDYATSELGGSVTVSSFTVATP</sequence>
<keyword evidence="6" id="KW-1185">Reference proteome</keyword>
<evidence type="ECO:0000313" key="5">
    <source>
        <dbReference type="EMBL" id="PGH20064.1"/>
    </source>
</evidence>
<feature type="domain" description="Beta-xylosidase C-terminal Concanavalin A-like" evidence="4">
    <location>
        <begin position="244"/>
        <end position="439"/>
    </location>
</feature>
<dbReference type="PANTHER" id="PTHR42812">
    <property type="entry name" value="BETA-XYLOSIDASE"/>
    <property type="match status" value="1"/>
</dbReference>
<keyword evidence="1" id="KW-0378">Hydrolase</keyword>
<protein>
    <recommendedName>
        <fullName evidence="4">Beta-xylosidase C-terminal Concanavalin A-like domain-containing protein</fullName>
    </recommendedName>
</protein>
<feature type="signal peptide" evidence="3">
    <location>
        <begin position="1"/>
        <end position="19"/>
    </location>
</feature>
<dbReference type="AlphaFoldDB" id="A0A2B7Y7K8"/>
<keyword evidence="3" id="KW-0732">Signal</keyword>
<dbReference type="Proteomes" id="UP000224634">
    <property type="component" value="Unassembled WGS sequence"/>
</dbReference>
<evidence type="ECO:0000256" key="1">
    <source>
        <dbReference type="ARBA" id="ARBA00022801"/>
    </source>
</evidence>
<dbReference type="InterPro" id="IPR013320">
    <property type="entry name" value="ConA-like_dom_sf"/>
</dbReference>
<reference evidence="5 6" key="1">
    <citation type="submission" date="2017-10" db="EMBL/GenBank/DDBJ databases">
        <title>Comparative genomics in systemic dimorphic fungi from Ajellomycetaceae.</title>
        <authorList>
            <person name="Munoz J.F."/>
            <person name="Mcewen J.G."/>
            <person name="Clay O.K."/>
            <person name="Cuomo C.A."/>
        </authorList>
    </citation>
    <scope>NUCLEOTIDE SEQUENCE [LARGE SCALE GENOMIC DNA]</scope>
    <source>
        <strain evidence="5 6">UAMH7299</strain>
    </source>
</reference>
<evidence type="ECO:0000256" key="2">
    <source>
        <dbReference type="ARBA" id="ARBA00023295"/>
    </source>
</evidence>
<comment type="caution">
    <text evidence="5">The sequence shown here is derived from an EMBL/GenBank/DDBJ whole genome shotgun (WGS) entry which is preliminary data.</text>
</comment>
<gene>
    <name evidence="5" type="ORF">AJ80_03714</name>
</gene>
<dbReference type="InterPro" id="IPR023296">
    <property type="entry name" value="Glyco_hydro_beta-prop_sf"/>
</dbReference>
<keyword evidence="2" id="KW-0326">Glycosidase</keyword>
<dbReference type="STRING" id="1447883.A0A2B7Y7K8"/>
<dbReference type="SUPFAM" id="SSF75005">
    <property type="entry name" value="Arabinanase/levansucrase/invertase"/>
    <property type="match status" value="1"/>
</dbReference>
<dbReference type="InterPro" id="IPR051795">
    <property type="entry name" value="Glycosyl_Hydrlase_43"/>
</dbReference>
<accession>A0A2B7Y7K8</accession>
<feature type="chain" id="PRO_5012721985" description="Beta-xylosidase C-terminal Concanavalin A-like domain-containing protein" evidence="3">
    <location>
        <begin position="20"/>
        <end position="443"/>
    </location>
</feature>
<dbReference type="EMBL" id="PDNA01000043">
    <property type="protein sequence ID" value="PGH20064.1"/>
    <property type="molecule type" value="Genomic_DNA"/>
</dbReference>
<dbReference type="Gene3D" id="2.60.120.200">
    <property type="match status" value="1"/>
</dbReference>
<dbReference type="PANTHER" id="PTHR42812:SF15">
    <property type="entry name" value="HYDROLASE, PUTATIVE (AFU_ORTHOLOGUE AFUA_2G00930)-RELATED"/>
    <property type="match status" value="1"/>
</dbReference>
<name>A0A2B7Y7K8_POLH7</name>
<dbReference type="GO" id="GO:0016798">
    <property type="term" value="F:hydrolase activity, acting on glycosyl bonds"/>
    <property type="evidence" value="ECO:0007669"/>
    <property type="project" value="UniProtKB-KW"/>
</dbReference>
<dbReference type="OrthoDB" id="2139957at2759"/>
<proteinExistence type="predicted"/>
<organism evidence="5 6">
    <name type="scientific">Polytolypa hystricis (strain UAMH7299)</name>
    <dbReference type="NCBI Taxonomy" id="1447883"/>
    <lineage>
        <taxon>Eukaryota</taxon>
        <taxon>Fungi</taxon>
        <taxon>Dikarya</taxon>
        <taxon>Ascomycota</taxon>
        <taxon>Pezizomycotina</taxon>
        <taxon>Eurotiomycetes</taxon>
        <taxon>Eurotiomycetidae</taxon>
        <taxon>Onygenales</taxon>
        <taxon>Onygenales incertae sedis</taxon>
        <taxon>Polytolypa</taxon>
    </lineage>
</organism>
<dbReference type="InterPro" id="IPR041542">
    <property type="entry name" value="GH43_C2"/>
</dbReference>
<dbReference type="Gene3D" id="2.115.10.20">
    <property type="entry name" value="Glycosyl hydrolase domain, family 43"/>
    <property type="match status" value="2"/>
</dbReference>
<evidence type="ECO:0000313" key="6">
    <source>
        <dbReference type="Proteomes" id="UP000224634"/>
    </source>
</evidence>
<dbReference type="Pfam" id="PF17851">
    <property type="entry name" value="GH43_C2"/>
    <property type="match status" value="1"/>
</dbReference>
<evidence type="ECO:0000259" key="4">
    <source>
        <dbReference type="Pfam" id="PF17851"/>
    </source>
</evidence>
<evidence type="ECO:0000256" key="3">
    <source>
        <dbReference type="SAM" id="SignalP"/>
    </source>
</evidence>
<dbReference type="SUPFAM" id="SSF49899">
    <property type="entry name" value="Concanavalin A-like lectins/glucanases"/>
    <property type="match status" value="1"/>
</dbReference>